<dbReference type="InParanoid" id="A0A2K1K9V1"/>
<dbReference type="EMBL" id="ABEU02000007">
    <property type="protein sequence ID" value="PNR50552.1"/>
    <property type="molecule type" value="Genomic_DNA"/>
</dbReference>
<name>A0A2K1K9V1_PHYPA</name>
<dbReference type="Gramene" id="Pp3c7_1110V3.2">
    <property type="protein sequence ID" value="PAC:32923158.CDS.1"/>
    <property type="gene ID" value="Pp3c7_1110"/>
</dbReference>
<evidence type="ECO:0000313" key="1">
    <source>
        <dbReference type="EMBL" id="PNR50551.1"/>
    </source>
</evidence>
<dbReference type="GO" id="GO:0000166">
    <property type="term" value="F:nucleotide binding"/>
    <property type="evidence" value="ECO:0007669"/>
    <property type="project" value="InterPro"/>
</dbReference>
<dbReference type="EnsemblPlants" id="Pp3c7_1110V3.2">
    <property type="protein sequence ID" value="PAC:32923158.CDS.1"/>
    <property type="gene ID" value="Pp3c7_1110"/>
</dbReference>
<dbReference type="EnsemblPlants" id="Pp3c7_1150V3.2">
    <property type="protein sequence ID" value="PAC:32923556.CDS.1"/>
    <property type="gene ID" value="Pp3c7_1150"/>
</dbReference>
<keyword evidence="4" id="KW-1185">Reference proteome</keyword>
<dbReference type="PaxDb" id="3218-PP1S130_114V6.1"/>
<dbReference type="Gramene" id="Pp3c7_1150V3.2">
    <property type="protein sequence ID" value="PAC:32923556.CDS.1"/>
    <property type="gene ID" value="Pp3c7_1150"/>
</dbReference>
<gene>
    <name evidence="1" type="ORF">PHYPA_009737</name>
    <name evidence="2" type="ORF">PHYPA_009738</name>
</gene>
<dbReference type="EnsemblPlants" id="Pp3c7_1110V3.1">
    <property type="protein sequence ID" value="PAC:32923157.CDS.1"/>
    <property type="gene ID" value="Pp3c7_1110"/>
</dbReference>
<dbReference type="Proteomes" id="UP000006727">
    <property type="component" value="Chromosome 7"/>
</dbReference>
<protein>
    <submittedName>
        <fullName evidence="2 3">Uncharacterized protein</fullName>
    </submittedName>
</protein>
<proteinExistence type="predicted"/>
<evidence type="ECO:0000313" key="2">
    <source>
        <dbReference type="EMBL" id="PNR50552.1"/>
    </source>
</evidence>
<dbReference type="Gene3D" id="1.10.150.20">
    <property type="entry name" value="5' to 3' exonuclease, C-terminal subdomain"/>
    <property type="match status" value="1"/>
</dbReference>
<accession>A0A2K1K9V1</accession>
<reference evidence="2 4" key="2">
    <citation type="journal article" date="2018" name="Plant J.">
        <title>The Physcomitrella patens chromosome-scale assembly reveals moss genome structure and evolution.</title>
        <authorList>
            <person name="Lang D."/>
            <person name="Ullrich K.K."/>
            <person name="Murat F."/>
            <person name="Fuchs J."/>
            <person name="Jenkins J."/>
            <person name="Haas F.B."/>
            <person name="Piednoel M."/>
            <person name="Gundlach H."/>
            <person name="Van Bel M."/>
            <person name="Meyberg R."/>
            <person name="Vives C."/>
            <person name="Morata J."/>
            <person name="Symeonidi A."/>
            <person name="Hiss M."/>
            <person name="Muchero W."/>
            <person name="Kamisugi Y."/>
            <person name="Saleh O."/>
            <person name="Blanc G."/>
            <person name="Decker E.L."/>
            <person name="van Gessel N."/>
            <person name="Grimwood J."/>
            <person name="Hayes R.D."/>
            <person name="Graham S.W."/>
            <person name="Gunter L.E."/>
            <person name="McDaniel S.F."/>
            <person name="Hoernstein S.N.W."/>
            <person name="Larsson A."/>
            <person name="Li F.W."/>
            <person name="Perroud P.F."/>
            <person name="Phillips J."/>
            <person name="Ranjan P."/>
            <person name="Rokshar D.S."/>
            <person name="Rothfels C.J."/>
            <person name="Schneider L."/>
            <person name="Shu S."/>
            <person name="Stevenson D.W."/>
            <person name="Thummler F."/>
            <person name="Tillich M."/>
            <person name="Villarreal Aguilar J.C."/>
            <person name="Widiez T."/>
            <person name="Wong G.K."/>
            <person name="Wymore A."/>
            <person name="Zhang Y."/>
            <person name="Zimmer A.D."/>
            <person name="Quatrano R.S."/>
            <person name="Mayer K.F.X."/>
            <person name="Goodstein D."/>
            <person name="Casacuberta J.M."/>
            <person name="Vandepoele K."/>
            <person name="Reski R."/>
            <person name="Cuming A.C."/>
            <person name="Tuskan G.A."/>
            <person name="Maumus F."/>
            <person name="Salse J."/>
            <person name="Schmutz J."/>
            <person name="Rensing S.A."/>
        </authorList>
    </citation>
    <scope>NUCLEOTIDE SEQUENCE [LARGE SCALE GENOMIC DNA]</scope>
    <source>
        <strain evidence="3 4">cv. Gransden 2004</strain>
    </source>
</reference>
<dbReference type="SUPFAM" id="SSF47794">
    <property type="entry name" value="Rad51 N-terminal domain-like"/>
    <property type="match status" value="1"/>
</dbReference>
<dbReference type="EnsemblPlants" id="Pp3c7_1150V3.1">
    <property type="protein sequence ID" value="PAC:32923555.CDS.1"/>
    <property type="gene ID" value="Pp3c7_1150"/>
</dbReference>
<dbReference type="EMBL" id="ABEU02000007">
    <property type="protein sequence ID" value="PNR50551.1"/>
    <property type="molecule type" value="Genomic_DNA"/>
</dbReference>
<reference evidence="2 4" key="1">
    <citation type="journal article" date="2008" name="Science">
        <title>The Physcomitrella genome reveals evolutionary insights into the conquest of land by plants.</title>
        <authorList>
            <person name="Rensing S."/>
            <person name="Lang D."/>
            <person name="Zimmer A."/>
            <person name="Terry A."/>
            <person name="Salamov A."/>
            <person name="Shapiro H."/>
            <person name="Nishiyama T."/>
            <person name="Perroud P.-F."/>
            <person name="Lindquist E."/>
            <person name="Kamisugi Y."/>
            <person name="Tanahashi T."/>
            <person name="Sakakibara K."/>
            <person name="Fujita T."/>
            <person name="Oishi K."/>
            <person name="Shin-I T."/>
            <person name="Kuroki Y."/>
            <person name="Toyoda A."/>
            <person name="Suzuki Y."/>
            <person name="Hashimoto A."/>
            <person name="Yamaguchi K."/>
            <person name="Sugano A."/>
            <person name="Kohara Y."/>
            <person name="Fujiyama A."/>
            <person name="Anterola A."/>
            <person name="Aoki S."/>
            <person name="Ashton N."/>
            <person name="Barbazuk W.B."/>
            <person name="Barker E."/>
            <person name="Bennetzen J."/>
            <person name="Bezanilla M."/>
            <person name="Blankenship R."/>
            <person name="Cho S.H."/>
            <person name="Dutcher S."/>
            <person name="Estelle M."/>
            <person name="Fawcett J.A."/>
            <person name="Gundlach H."/>
            <person name="Hanada K."/>
            <person name="Heyl A."/>
            <person name="Hicks K.A."/>
            <person name="Hugh J."/>
            <person name="Lohr M."/>
            <person name="Mayer K."/>
            <person name="Melkozernov A."/>
            <person name="Murata T."/>
            <person name="Nelson D."/>
            <person name="Pils B."/>
            <person name="Prigge M."/>
            <person name="Reiss B."/>
            <person name="Renner T."/>
            <person name="Rombauts S."/>
            <person name="Rushton P."/>
            <person name="Sanderfoot A."/>
            <person name="Schween G."/>
            <person name="Shiu S.-H."/>
            <person name="Stueber K."/>
            <person name="Theodoulou F.L."/>
            <person name="Tu H."/>
            <person name="Van de Peer Y."/>
            <person name="Verrier P.J."/>
            <person name="Waters E."/>
            <person name="Wood A."/>
            <person name="Yang L."/>
            <person name="Cove D."/>
            <person name="Cuming A."/>
            <person name="Hasebe M."/>
            <person name="Lucas S."/>
            <person name="Mishler D.B."/>
            <person name="Reski R."/>
            <person name="Grigoriev I."/>
            <person name="Quatrano R.S."/>
            <person name="Boore J.L."/>
        </authorList>
    </citation>
    <scope>NUCLEOTIDE SEQUENCE [LARGE SCALE GENOMIC DNA]</scope>
    <source>
        <strain evidence="3 4">cv. Gransden 2004</strain>
    </source>
</reference>
<reference evidence="3" key="3">
    <citation type="submission" date="2020-12" db="UniProtKB">
        <authorList>
            <consortium name="EnsemblPlants"/>
        </authorList>
    </citation>
    <scope>IDENTIFICATION</scope>
</reference>
<dbReference type="Gramene" id="Pp3c7_1150V3.1">
    <property type="protein sequence ID" value="PAC:32923555.CDS.1"/>
    <property type="gene ID" value="Pp3c7_1150"/>
</dbReference>
<dbReference type="AlphaFoldDB" id="A0A2K1K9V1"/>
<dbReference type="InterPro" id="IPR010995">
    <property type="entry name" value="DNA_repair_Rad51/TF_NusA_a-hlx"/>
</dbReference>
<evidence type="ECO:0000313" key="4">
    <source>
        <dbReference type="Proteomes" id="UP000006727"/>
    </source>
</evidence>
<sequence>MSVLFCNSNFVQCHAYHAVADRANLRKCEELLERLPERTPTPVRNPTWVFLKGIQGFGNERASDCLVRLLNNHYYTIDDLKLANRQDLVNYAGIQPGDALRIVAAARKYVVST</sequence>
<evidence type="ECO:0000313" key="3">
    <source>
        <dbReference type="EnsemblPlants" id="PAC:32923157.CDS.1"/>
    </source>
</evidence>
<organism evidence="2">
    <name type="scientific">Physcomitrium patens</name>
    <name type="common">Spreading-leaved earth moss</name>
    <name type="synonym">Physcomitrella patens</name>
    <dbReference type="NCBI Taxonomy" id="3218"/>
    <lineage>
        <taxon>Eukaryota</taxon>
        <taxon>Viridiplantae</taxon>
        <taxon>Streptophyta</taxon>
        <taxon>Embryophyta</taxon>
        <taxon>Bryophyta</taxon>
        <taxon>Bryophytina</taxon>
        <taxon>Bryopsida</taxon>
        <taxon>Funariidae</taxon>
        <taxon>Funariales</taxon>
        <taxon>Funariaceae</taxon>
        <taxon>Physcomitrium</taxon>
    </lineage>
</organism>
<dbReference type="Gramene" id="Pp3c7_1110V3.1">
    <property type="protein sequence ID" value="PAC:32923157.CDS.1"/>
    <property type="gene ID" value="Pp3c7_1110"/>
</dbReference>